<dbReference type="RefSeq" id="WP_199870405.1">
    <property type="nucleotide sequence ID" value="NZ_JAAGPU010000024.1"/>
</dbReference>
<feature type="transmembrane region" description="Helical" evidence="1">
    <location>
        <begin position="95"/>
        <end position="115"/>
    </location>
</feature>
<keyword evidence="1" id="KW-0472">Membrane</keyword>
<organism evidence="2 3">
    <name type="scientific">Clostridium senegalense</name>
    <dbReference type="NCBI Taxonomy" id="1465809"/>
    <lineage>
        <taxon>Bacteria</taxon>
        <taxon>Bacillati</taxon>
        <taxon>Bacillota</taxon>
        <taxon>Clostridia</taxon>
        <taxon>Eubacteriales</taxon>
        <taxon>Clostridiaceae</taxon>
        <taxon>Clostridium</taxon>
    </lineage>
</organism>
<evidence type="ECO:0000256" key="1">
    <source>
        <dbReference type="SAM" id="Phobius"/>
    </source>
</evidence>
<evidence type="ECO:0000313" key="3">
    <source>
        <dbReference type="Proteomes" id="UP000481872"/>
    </source>
</evidence>
<feature type="transmembrane region" description="Helical" evidence="1">
    <location>
        <begin position="12"/>
        <end position="35"/>
    </location>
</feature>
<feature type="transmembrane region" description="Helical" evidence="1">
    <location>
        <begin position="56"/>
        <end position="75"/>
    </location>
</feature>
<keyword evidence="1" id="KW-0812">Transmembrane</keyword>
<keyword evidence="1" id="KW-1133">Transmembrane helix</keyword>
<sequence>MEYNTLKDIMSYFYFEFNINYVLGAIMLVNTIKIIKDYTSIRKSNSEIFHNIKSSYYDLIISSFVMIGLYNGVMFQGVIADISSEYSQLWITKMMIVGIVSFVLFIIQLIFFMMLKKYKRDVTNLEK</sequence>
<dbReference type="EMBL" id="JAAGPU010000024">
    <property type="protein sequence ID" value="NEU05703.1"/>
    <property type="molecule type" value="Genomic_DNA"/>
</dbReference>
<dbReference type="Proteomes" id="UP000481872">
    <property type="component" value="Unassembled WGS sequence"/>
</dbReference>
<proteinExistence type="predicted"/>
<protein>
    <submittedName>
        <fullName evidence="2">Uncharacterized protein</fullName>
    </submittedName>
</protein>
<dbReference type="AlphaFoldDB" id="A0A6M0H6S7"/>
<keyword evidence="3" id="KW-1185">Reference proteome</keyword>
<accession>A0A6M0H6S7</accession>
<reference evidence="2 3" key="1">
    <citation type="submission" date="2020-02" db="EMBL/GenBank/DDBJ databases">
        <title>Genome assembly of a novel Clostridium senegalense strain.</title>
        <authorList>
            <person name="Gupta T.B."/>
            <person name="Jauregui R."/>
            <person name="Maclean P."/>
            <person name="Nawarathana A."/>
            <person name="Brightwell G."/>
        </authorList>
    </citation>
    <scope>NUCLEOTIDE SEQUENCE [LARGE SCALE GENOMIC DNA]</scope>
    <source>
        <strain evidence="2 3">AGRFS4</strain>
    </source>
</reference>
<name>A0A6M0H6S7_9CLOT</name>
<gene>
    <name evidence="2" type="ORF">G3M99_12765</name>
</gene>
<comment type="caution">
    <text evidence="2">The sequence shown here is derived from an EMBL/GenBank/DDBJ whole genome shotgun (WGS) entry which is preliminary data.</text>
</comment>
<evidence type="ECO:0000313" key="2">
    <source>
        <dbReference type="EMBL" id="NEU05703.1"/>
    </source>
</evidence>